<evidence type="ECO:0000313" key="8">
    <source>
        <dbReference type="EMBL" id="KAH8102847.1"/>
    </source>
</evidence>
<dbReference type="InterPro" id="IPR035979">
    <property type="entry name" value="RBD_domain_sf"/>
</dbReference>
<keyword evidence="9" id="KW-1185">Reference proteome</keyword>
<evidence type="ECO:0000313" key="9">
    <source>
        <dbReference type="Proteomes" id="UP000813824"/>
    </source>
</evidence>
<dbReference type="OrthoDB" id="29523at2759"/>
<evidence type="ECO:0000256" key="4">
    <source>
        <dbReference type="PROSITE-ProRule" id="PRU00176"/>
    </source>
</evidence>
<dbReference type="GO" id="GO:0005634">
    <property type="term" value="C:nucleus"/>
    <property type="evidence" value="ECO:0007669"/>
    <property type="project" value="UniProtKB-SubCell"/>
</dbReference>
<proteinExistence type="predicted"/>
<evidence type="ECO:0000256" key="3">
    <source>
        <dbReference type="ARBA" id="ARBA00023242"/>
    </source>
</evidence>
<dbReference type="Pfam" id="PF00076">
    <property type="entry name" value="RRM_1"/>
    <property type="match status" value="1"/>
</dbReference>
<evidence type="ECO:0000256" key="5">
    <source>
        <dbReference type="SAM" id="MobiDB-lite"/>
    </source>
</evidence>
<feature type="compositionally biased region" description="Polar residues" evidence="5">
    <location>
        <begin position="42"/>
        <end position="59"/>
    </location>
</feature>
<sequence length="768" mass="83595">MQRLSQPALSVSLSFQPPHTMAYNREWDRGKDGYDDSGAWNDYNSYNGNSGWNDNSYTRGNVRGREDEQYGDGKRRKYNNGGYDAPQYEDSGYDTGYGHGRKDWPQDNPQDKGYGKKRLVPSEPSPHVIFLGLDPDFTEADLQAYLTSNNCSVETVTIIRDRSTGVSKGFGFAQFASVEHARAFVDPLYPFIQVPPPASHGASASTAFYKALENGVPHNGRRVKIDYSQSASPGEKRRGPLNTNDGTRDIGNSQVPVLLFRGLDPLSGPQAISQAMKNSAGFGKEGAKGMKRIILIKDKVTMASWGFAFVEFVDVASASAVLGNTMSAQIHPNGFRISDRPVAASFAHPYSFQPLPDYSLRDDACIMSSLSMGGVEGVWVRYWDEASTIAMLEFKVEEPVQPAPAVKEKKEKRKAKGDLDEAKPVEASTLPVSDKPVTLNFKGGFGQKLGVAIASTSGPIKKPITVPTAFSLAVAAEEEEERREEEAKAAAAAASQDGDDVKAPTVKKVAPMVASKKTVNNITKWNQVQEELRDGTDAAAPVVPVPEPVVISEPKPQPKPKASTPVVEQEFEFSDTAAKTCLLCARQFKTLDQLKRHNNESDLHKRNFADAALRDIAREKVKAARAKASSSTTTTEQPKYRDRASERRIMHNQPDIPLPDITGNAKSSALKKRQAEGPPAPPSPPPPPLNPGQDENNVGNKLLRMMGWKEGTGLGTDGEGRVDPIETAIYAQGAGLGASKGKEVGKYADGYSGYVHMAKDSARERYEQ</sequence>
<dbReference type="InterPro" id="IPR012677">
    <property type="entry name" value="Nucleotide-bd_a/b_plait_sf"/>
</dbReference>
<dbReference type="Gene3D" id="3.30.70.330">
    <property type="match status" value="2"/>
</dbReference>
<evidence type="ECO:0000259" key="6">
    <source>
        <dbReference type="PROSITE" id="PS50102"/>
    </source>
</evidence>
<feature type="region of interest" description="Disordered" evidence="5">
    <location>
        <begin position="475"/>
        <end position="499"/>
    </location>
</feature>
<feature type="compositionally biased region" description="Basic and acidic residues" evidence="5">
    <location>
        <begin position="638"/>
        <end position="649"/>
    </location>
</feature>
<dbReference type="InterPro" id="IPR000467">
    <property type="entry name" value="G_patch_dom"/>
</dbReference>
<evidence type="ECO:0000259" key="7">
    <source>
        <dbReference type="PROSITE" id="PS50174"/>
    </source>
</evidence>
<dbReference type="GO" id="GO:0000398">
    <property type="term" value="P:mRNA splicing, via spliceosome"/>
    <property type="evidence" value="ECO:0007669"/>
    <property type="project" value="TreeGrafter"/>
</dbReference>
<dbReference type="GO" id="GO:0003723">
    <property type="term" value="F:RNA binding"/>
    <property type="evidence" value="ECO:0007669"/>
    <property type="project" value="UniProtKB-UniRule"/>
</dbReference>
<feature type="compositionally biased region" description="Basic and acidic residues" evidence="5">
    <location>
        <begin position="25"/>
        <end position="34"/>
    </location>
</feature>
<evidence type="ECO:0000256" key="1">
    <source>
        <dbReference type="ARBA" id="ARBA00004123"/>
    </source>
</evidence>
<feature type="compositionally biased region" description="Basic and acidic residues" evidence="5">
    <location>
        <begin position="100"/>
        <end position="114"/>
    </location>
</feature>
<reference evidence="8" key="1">
    <citation type="journal article" date="2021" name="New Phytol.">
        <title>Evolutionary innovations through gain and loss of genes in the ectomycorrhizal Boletales.</title>
        <authorList>
            <person name="Wu G."/>
            <person name="Miyauchi S."/>
            <person name="Morin E."/>
            <person name="Kuo A."/>
            <person name="Drula E."/>
            <person name="Varga T."/>
            <person name="Kohler A."/>
            <person name="Feng B."/>
            <person name="Cao Y."/>
            <person name="Lipzen A."/>
            <person name="Daum C."/>
            <person name="Hundley H."/>
            <person name="Pangilinan J."/>
            <person name="Johnson J."/>
            <person name="Barry K."/>
            <person name="LaButti K."/>
            <person name="Ng V."/>
            <person name="Ahrendt S."/>
            <person name="Min B."/>
            <person name="Choi I.G."/>
            <person name="Park H."/>
            <person name="Plett J.M."/>
            <person name="Magnuson J."/>
            <person name="Spatafora J.W."/>
            <person name="Nagy L.G."/>
            <person name="Henrissat B."/>
            <person name="Grigoriev I.V."/>
            <person name="Yang Z.L."/>
            <person name="Xu J."/>
            <person name="Martin F.M."/>
        </authorList>
    </citation>
    <scope>NUCLEOTIDE SEQUENCE</scope>
    <source>
        <strain evidence="8">KKN 215</strain>
    </source>
</reference>
<name>A0A8K0XRQ9_9AGAR</name>
<feature type="domain" description="G-patch" evidence="7">
    <location>
        <begin position="695"/>
        <end position="741"/>
    </location>
</feature>
<dbReference type="Pfam" id="PF01585">
    <property type="entry name" value="G-patch"/>
    <property type="match status" value="1"/>
</dbReference>
<feature type="region of interest" description="Disordered" evidence="5">
    <location>
        <begin position="226"/>
        <end position="248"/>
    </location>
</feature>
<gene>
    <name evidence="8" type="ORF">BXZ70DRAFT_926798</name>
</gene>
<feature type="compositionally biased region" description="Basic and acidic residues" evidence="5">
    <location>
        <begin position="63"/>
        <end position="73"/>
    </location>
</feature>
<evidence type="ECO:0008006" key="10">
    <source>
        <dbReference type="Google" id="ProtNLM"/>
    </source>
</evidence>
<accession>A0A8K0XRQ9</accession>
<dbReference type="PANTHER" id="PTHR13948">
    <property type="entry name" value="RNA-BINDING PROTEIN"/>
    <property type="match status" value="1"/>
</dbReference>
<evidence type="ECO:0000256" key="2">
    <source>
        <dbReference type="ARBA" id="ARBA00022884"/>
    </source>
</evidence>
<dbReference type="EMBL" id="JAEVFJ010000008">
    <property type="protein sequence ID" value="KAH8102847.1"/>
    <property type="molecule type" value="Genomic_DNA"/>
</dbReference>
<comment type="caution">
    <text evidence="8">The sequence shown here is derived from an EMBL/GenBank/DDBJ whole genome shotgun (WGS) entry which is preliminary data.</text>
</comment>
<dbReference type="Proteomes" id="UP000813824">
    <property type="component" value="Unassembled WGS sequence"/>
</dbReference>
<feature type="compositionally biased region" description="Low complexity" evidence="5">
    <location>
        <begin position="626"/>
        <end position="635"/>
    </location>
</feature>
<feature type="compositionally biased region" description="Pro residues" evidence="5">
    <location>
        <begin position="678"/>
        <end position="690"/>
    </location>
</feature>
<dbReference type="AlphaFoldDB" id="A0A8K0XRQ9"/>
<feature type="domain" description="RRM" evidence="6">
    <location>
        <begin position="126"/>
        <end position="230"/>
    </location>
</feature>
<dbReference type="InterPro" id="IPR000504">
    <property type="entry name" value="RRM_dom"/>
</dbReference>
<protein>
    <recommendedName>
        <fullName evidence="10">RNA-binding protein</fullName>
    </recommendedName>
</protein>
<keyword evidence="3" id="KW-0539">Nucleus</keyword>
<keyword evidence="2 4" id="KW-0694">RNA-binding</keyword>
<feature type="region of interest" description="Disordered" evidence="5">
    <location>
        <begin position="403"/>
        <end position="423"/>
    </location>
</feature>
<dbReference type="SMART" id="SM00443">
    <property type="entry name" value="G_patch"/>
    <property type="match status" value="1"/>
</dbReference>
<comment type="subcellular location">
    <subcellularLocation>
        <location evidence="1">Nucleus</location>
    </subcellularLocation>
</comment>
<feature type="region of interest" description="Disordered" evidence="5">
    <location>
        <begin position="622"/>
        <end position="698"/>
    </location>
</feature>
<dbReference type="PROSITE" id="PS50174">
    <property type="entry name" value="G_PATCH"/>
    <property type="match status" value="1"/>
</dbReference>
<organism evidence="8 9">
    <name type="scientific">Cristinia sonorae</name>
    <dbReference type="NCBI Taxonomy" id="1940300"/>
    <lineage>
        <taxon>Eukaryota</taxon>
        <taxon>Fungi</taxon>
        <taxon>Dikarya</taxon>
        <taxon>Basidiomycota</taxon>
        <taxon>Agaricomycotina</taxon>
        <taxon>Agaricomycetes</taxon>
        <taxon>Agaricomycetidae</taxon>
        <taxon>Agaricales</taxon>
        <taxon>Pleurotineae</taxon>
        <taxon>Stephanosporaceae</taxon>
        <taxon>Cristinia</taxon>
    </lineage>
</organism>
<dbReference type="SUPFAM" id="SSF54928">
    <property type="entry name" value="RNA-binding domain, RBD"/>
    <property type="match status" value="2"/>
</dbReference>
<dbReference type="SMART" id="SM00360">
    <property type="entry name" value="RRM"/>
    <property type="match status" value="2"/>
</dbReference>
<feature type="region of interest" description="Disordered" evidence="5">
    <location>
        <begin position="22"/>
        <end position="116"/>
    </location>
</feature>
<dbReference type="PANTHER" id="PTHR13948:SF3">
    <property type="entry name" value="FI21118P1"/>
    <property type="match status" value="1"/>
</dbReference>
<dbReference type="PROSITE" id="PS50102">
    <property type="entry name" value="RRM"/>
    <property type="match status" value="1"/>
</dbReference>